<dbReference type="Proteomes" id="UP000322144">
    <property type="component" value="Segment"/>
</dbReference>
<protein>
    <submittedName>
        <fullName evidence="1">Uncharacterized protein</fullName>
    </submittedName>
</protein>
<evidence type="ECO:0000313" key="1">
    <source>
        <dbReference type="EMBL" id="QEM41792.1"/>
    </source>
</evidence>
<reference evidence="1 2" key="1">
    <citation type="submission" date="2019-06" db="EMBL/GenBank/DDBJ databases">
        <title>A distant relative of Phikzvirus genus phages from a therapeutic phage collection.</title>
        <authorList>
            <person name="Hejnowicz M.S."/>
            <person name="Dabrowski K."/>
            <person name="Gawor J."/>
            <person name="Weber-Dabrowska B."/>
            <person name="Gromadka R."/>
            <person name="Lobocka M.B."/>
        </authorList>
    </citation>
    <scope>NUCLEOTIDE SEQUENCE [LARGE SCALE GENOMIC DNA]</scope>
</reference>
<organism evidence="1 2">
    <name type="scientific">Pseudomonas phage vB_PaeM_PS119XW</name>
    <dbReference type="NCBI Taxonomy" id="2601632"/>
    <lineage>
        <taxon>Viruses</taxon>
        <taxon>Duplodnaviria</taxon>
        <taxon>Heunggongvirae</taxon>
        <taxon>Uroviricota</taxon>
        <taxon>Caudoviricetes</taxon>
        <taxon>Chimalliviridae</taxon>
        <taxon>Pawinskivirus</taxon>
        <taxon>Pawinskivirus PS119XW</taxon>
    </lineage>
</organism>
<proteinExistence type="predicted"/>
<dbReference type="RefSeq" id="YP_010660803.1">
    <property type="nucleotide sequence ID" value="NC_070882.1"/>
</dbReference>
<sequence>MELIERDVGQLPVSIGTSLAFEGFLGIHPNQPKHPIDVKSVKEIWVNLRTLARNLNSAVATDKVHGINPADAVTILMQEIQTIPVALGQHGSKVKVRWYIASKDAVKWEYPKAIYKEAKTPKQMAYEVYERYAAIELLHQMKDAGIEVMEINKAPVRTQGTIALVTHFPHELLWKQYFDRLLLLESHTGKIKPYNLWYTKLNGIKEDTPIPFTKFTLQVFGDSVVFDAQPKAIKAQLKQLAASRRWSPVTTQDKIYHDITTHGSKELKECYALLR</sequence>
<keyword evidence="2" id="KW-1185">Reference proteome</keyword>
<dbReference type="GeneID" id="77936813"/>
<dbReference type="KEGG" id="vg:77936813"/>
<evidence type="ECO:0000313" key="2">
    <source>
        <dbReference type="Proteomes" id="UP000322144"/>
    </source>
</evidence>
<accession>A0A5C1K7E8</accession>
<dbReference type="EMBL" id="MN103543">
    <property type="protein sequence ID" value="QEM41792.1"/>
    <property type="molecule type" value="Genomic_DNA"/>
</dbReference>
<name>A0A5C1K7E8_9CAUD</name>